<dbReference type="Gramene" id="EOY32308">
    <property type="protein sequence ID" value="EOY32308"/>
    <property type="gene ID" value="TCM_040047"/>
</dbReference>
<reference evidence="5 6" key="1">
    <citation type="journal article" date="2013" name="Genome Biol.">
        <title>The genome sequence of the most widely cultivated cacao type and its use to identify candidate genes regulating pod color.</title>
        <authorList>
            <person name="Motamayor J.C."/>
            <person name="Mockaitis K."/>
            <person name="Schmutz J."/>
            <person name="Haiminen N."/>
            <person name="Iii D.L."/>
            <person name="Cornejo O."/>
            <person name="Findley S.D."/>
            <person name="Zheng P."/>
            <person name="Utro F."/>
            <person name="Royaert S."/>
            <person name="Saski C."/>
            <person name="Jenkins J."/>
            <person name="Podicheti R."/>
            <person name="Zhao M."/>
            <person name="Scheffler B.E."/>
            <person name="Stack J.C."/>
            <person name="Feltus F.A."/>
            <person name="Mustiga G.M."/>
            <person name="Amores F."/>
            <person name="Phillips W."/>
            <person name="Marelli J.P."/>
            <person name="May G.D."/>
            <person name="Shapiro H."/>
            <person name="Ma J."/>
            <person name="Bustamante C.D."/>
            <person name="Schnell R.J."/>
            <person name="Main D."/>
            <person name="Gilbert D."/>
            <person name="Parida L."/>
            <person name="Kuhn D.N."/>
        </authorList>
    </citation>
    <scope>NUCLEOTIDE SEQUENCE [LARGE SCALE GENOMIC DNA]</scope>
    <source>
        <strain evidence="6">cv. Matina 1-6</strain>
    </source>
</reference>
<dbReference type="InterPro" id="IPR012337">
    <property type="entry name" value="RNaseH-like_sf"/>
</dbReference>
<dbReference type="eggNOG" id="KOG0017">
    <property type="taxonomic scope" value="Eukaryota"/>
</dbReference>
<dbReference type="GO" id="GO:0046872">
    <property type="term" value="F:metal ion binding"/>
    <property type="evidence" value="ECO:0007669"/>
    <property type="project" value="UniProtKB-KW"/>
</dbReference>
<sequence>MCQLCEKPGHTAKICRLNKSSIKEPVANIATASQFHDNKNWVVYSRASHHVTADLNNLSLYTEYGGLEKIAVGGGTSLSINHIGFSIISTTNKPLKLTNVLHVPVMNRNLISISKFCKTNNVFVEFFPFHFLVKDSSMGAPLVRSLNRNGLYELPRCMSHLSMITTTFLSVKTSFDVWHRRLGHPSSEILTFMLKFFGLPSIASNKAFSCNSCACNESHKLPFGQSTLSSTKHLQLLYTDVWGPAQISFVEGFRYYVIYIDHFTKYIWFFLMKHNSDVYLLLPIFKALVKKAFNTSITCIYSDNGGKYQKMSKYLATHGISHLTTPPYTLELNGAAERRHKHIVETGLTLLHHASMPLKFWSHAFQVAVYPINKLPTPLLNLKSPFEILFETPPNYSKLKVFGCLCYPWLKPYNKHKLQPKSKPCVFLRYSINQSAYKCFDHESQRIFVSRHVMFQEHIFPFTSAKTQTTSRQAMIEEFNALVKNQTWVLVPPSSKQTVIGCKWVFKIKRKPDGSIDRYKARLVAKGFHQREGIDYTDTLIPVIKPTTIKIVLSIALSYGWPIQLSRPKFRAMTGVCLYTTKEYSTSSGGTRTNVQLVNAETPTKRWIQVYKDTSDIAYTSLYESIKVKVSHQQLDVNNAFLQGTLSEEVYMAQPTGFLDKDKPFHVCKLHKAIYGLK</sequence>
<dbReference type="InterPro" id="IPR025724">
    <property type="entry name" value="GAG-pre-integrase_dom"/>
</dbReference>
<dbReference type="HOGENOM" id="CLU_405689_0_0_1"/>
<dbReference type="Pfam" id="PF13976">
    <property type="entry name" value="gag_pre-integrs"/>
    <property type="match status" value="1"/>
</dbReference>
<dbReference type="GO" id="GO:0003676">
    <property type="term" value="F:nucleic acid binding"/>
    <property type="evidence" value="ECO:0007669"/>
    <property type="project" value="InterPro"/>
</dbReference>
<organism evidence="5 6">
    <name type="scientific">Theobroma cacao</name>
    <name type="common">Cacao</name>
    <name type="synonym">Cocoa</name>
    <dbReference type="NCBI Taxonomy" id="3641"/>
    <lineage>
        <taxon>Eukaryota</taxon>
        <taxon>Viridiplantae</taxon>
        <taxon>Streptophyta</taxon>
        <taxon>Embryophyta</taxon>
        <taxon>Tracheophyta</taxon>
        <taxon>Spermatophyta</taxon>
        <taxon>Magnoliopsida</taxon>
        <taxon>eudicotyledons</taxon>
        <taxon>Gunneridae</taxon>
        <taxon>Pentapetalae</taxon>
        <taxon>rosids</taxon>
        <taxon>malvids</taxon>
        <taxon>Malvales</taxon>
        <taxon>Malvaceae</taxon>
        <taxon>Byttnerioideae</taxon>
        <taxon>Theobroma</taxon>
    </lineage>
</organism>
<evidence type="ECO:0000256" key="1">
    <source>
        <dbReference type="ARBA" id="ARBA00022670"/>
    </source>
</evidence>
<name>A0A061GSC6_THECC</name>
<dbReference type="EMBL" id="CM001887">
    <property type="protein sequence ID" value="EOY32308.1"/>
    <property type="molecule type" value="Genomic_DNA"/>
</dbReference>
<dbReference type="Pfam" id="PF22936">
    <property type="entry name" value="Pol_BBD"/>
    <property type="match status" value="1"/>
</dbReference>
<gene>
    <name evidence="5" type="ORF">TCM_040047</name>
</gene>
<evidence type="ECO:0000256" key="3">
    <source>
        <dbReference type="ARBA" id="ARBA00022801"/>
    </source>
</evidence>
<dbReference type="GO" id="GO:0015074">
    <property type="term" value="P:DNA integration"/>
    <property type="evidence" value="ECO:0007669"/>
    <property type="project" value="InterPro"/>
</dbReference>
<dbReference type="Proteomes" id="UP000026915">
    <property type="component" value="Chromosome 9"/>
</dbReference>
<dbReference type="GO" id="GO:0008233">
    <property type="term" value="F:peptidase activity"/>
    <property type="evidence" value="ECO:0007669"/>
    <property type="project" value="UniProtKB-KW"/>
</dbReference>
<evidence type="ECO:0000259" key="4">
    <source>
        <dbReference type="PROSITE" id="PS50994"/>
    </source>
</evidence>
<keyword evidence="2" id="KW-0479">Metal-binding</keyword>
<keyword evidence="3" id="KW-0378">Hydrolase</keyword>
<keyword evidence="1" id="KW-0645">Protease</keyword>
<dbReference type="SUPFAM" id="SSF53098">
    <property type="entry name" value="Ribonuclease H-like"/>
    <property type="match status" value="1"/>
</dbReference>
<dbReference type="InterPro" id="IPR054722">
    <property type="entry name" value="PolX-like_BBD"/>
</dbReference>
<dbReference type="InterPro" id="IPR013103">
    <property type="entry name" value="RVT_2"/>
</dbReference>
<dbReference type="Pfam" id="PF25597">
    <property type="entry name" value="SH3_retrovirus"/>
    <property type="match status" value="1"/>
</dbReference>
<feature type="domain" description="Integrase catalytic" evidence="4">
    <location>
        <begin position="228"/>
        <end position="393"/>
    </location>
</feature>
<dbReference type="PROSITE" id="PS50994">
    <property type="entry name" value="INTEGRASE"/>
    <property type="match status" value="1"/>
</dbReference>
<dbReference type="PANTHER" id="PTHR42648:SF26">
    <property type="entry name" value="INTEGRASE CATALYTIC DOMAIN-CONTAINING PROTEIN"/>
    <property type="match status" value="1"/>
</dbReference>
<dbReference type="Gene3D" id="3.30.420.10">
    <property type="entry name" value="Ribonuclease H-like superfamily/Ribonuclease H"/>
    <property type="match status" value="1"/>
</dbReference>
<accession>A0A061GSC6</accession>
<dbReference type="InterPro" id="IPR036397">
    <property type="entry name" value="RNaseH_sf"/>
</dbReference>
<dbReference type="InterPro" id="IPR001584">
    <property type="entry name" value="Integrase_cat-core"/>
</dbReference>
<dbReference type="STRING" id="3641.A0A061GSC6"/>
<dbReference type="InterPro" id="IPR057670">
    <property type="entry name" value="SH3_retrovirus"/>
</dbReference>
<dbReference type="InterPro" id="IPR039537">
    <property type="entry name" value="Retrotran_Ty1/copia-like"/>
</dbReference>
<dbReference type="GO" id="GO:0006508">
    <property type="term" value="P:proteolysis"/>
    <property type="evidence" value="ECO:0007669"/>
    <property type="project" value="UniProtKB-KW"/>
</dbReference>
<dbReference type="InParanoid" id="A0A061GSC6"/>
<keyword evidence="6" id="KW-1185">Reference proteome</keyword>
<dbReference type="Pfam" id="PF07727">
    <property type="entry name" value="RVT_2"/>
    <property type="match status" value="2"/>
</dbReference>
<protein>
    <recommendedName>
        <fullName evidence="4">Integrase catalytic domain-containing protein</fullName>
    </recommendedName>
</protein>
<evidence type="ECO:0000256" key="2">
    <source>
        <dbReference type="ARBA" id="ARBA00022723"/>
    </source>
</evidence>
<dbReference type="AlphaFoldDB" id="A0A061GSC6"/>
<evidence type="ECO:0000313" key="5">
    <source>
        <dbReference type="EMBL" id="EOY32308.1"/>
    </source>
</evidence>
<dbReference type="OMA" id="CACNESH"/>
<evidence type="ECO:0000313" key="6">
    <source>
        <dbReference type="Proteomes" id="UP000026915"/>
    </source>
</evidence>
<proteinExistence type="predicted"/>
<dbReference type="PANTHER" id="PTHR42648">
    <property type="entry name" value="TRANSPOSASE, PUTATIVE-RELATED"/>
    <property type="match status" value="1"/>
</dbReference>